<dbReference type="InterPro" id="IPR018247">
    <property type="entry name" value="EF_Hand_1_Ca_BS"/>
</dbReference>
<comment type="caution">
    <text evidence="4">The sequence shown here is derived from an EMBL/GenBank/DDBJ whole genome shotgun (WGS) entry which is preliminary data.</text>
</comment>
<dbReference type="Pfam" id="PF03781">
    <property type="entry name" value="FGE-sulfatase"/>
    <property type="match status" value="1"/>
</dbReference>
<dbReference type="GO" id="GO:0006508">
    <property type="term" value="P:proteolysis"/>
    <property type="evidence" value="ECO:0007669"/>
    <property type="project" value="InterPro"/>
</dbReference>
<proteinExistence type="predicted"/>
<dbReference type="Gene3D" id="3.40.50.1460">
    <property type="match status" value="1"/>
</dbReference>
<dbReference type="NCBIfam" id="NF047832">
    <property type="entry name" value="caspase_w_EACC1"/>
    <property type="match status" value="1"/>
</dbReference>
<organism evidence="4 5">
    <name type="scientific">Desmonostoc muscorum LEGE 12446</name>
    <dbReference type="NCBI Taxonomy" id="1828758"/>
    <lineage>
        <taxon>Bacteria</taxon>
        <taxon>Bacillati</taxon>
        <taxon>Cyanobacteriota</taxon>
        <taxon>Cyanophyceae</taxon>
        <taxon>Nostocales</taxon>
        <taxon>Nostocaceae</taxon>
        <taxon>Desmonostoc</taxon>
    </lineage>
</organism>
<evidence type="ECO:0000259" key="2">
    <source>
        <dbReference type="Pfam" id="PF03781"/>
    </source>
</evidence>
<dbReference type="SUPFAM" id="SSF52129">
    <property type="entry name" value="Caspase-like"/>
    <property type="match status" value="1"/>
</dbReference>
<evidence type="ECO:0000313" key="5">
    <source>
        <dbReference type="Proteomes" id="UP000622533"/>
    </source>
</evidence>
<dbReference type="Gene3D" id="3.90.1580.10">
    <property type="entry name" value="paralog of FGE (formylglycine-generating enzyme)"/>
    <property type="match status" value="1"/>
</dbReference>
<feature type="domain" description="Sulfatase-modifying factor enzyme-like" evidence="2">
    <location>
        <begin position="606"/>
        <end position="852"/>
    </location>
</feature>
<sequence>MGLSIKSFTALLLNLPDLSQEKQENLLPFAHVAAEVLRNLGGKYADFAEEIETNKLPKLLDNNQPIFQLFAGEYICAVKWGGETGTWHEGTEHLIIYPQGEVQLRSRFGLAVIQNLTIQDKILSWSFDDNQTAASISFQVNSENSYFWEDNQTGKLFEGWLNYPNEGIIDFRGRFEETLNFPPFQVFEFEVANINLQPIDIRSKGKLALLIGVSEYQPGLAPQPNAVKNVEAMRRVLVDPLLGGFAEGDVTVLKNPQKQEIEEAIYNLFSNRHKDDLLLFYFSGHGIKDDTGQLYLSTPATKIQNGKLVKPSAVAASFLHDYINDSRSQRQVLILDCCFSGAITQGITVKSDPTVNVQEQLGGKGRAILTSSSSTQYSFEQEGSELSIYTRYLVEGIETGAADKDSDGWISIDELHEYASTKVLEAAPAMTPKFYPVEEGHKILLAKSAKDDPKLKYRKEVENRINQGNFSRPVRIMLNLLRLELQLTPEVADAIEAEVQQSYREYQRKLEEYKQTLLEVIAGEATLSETTLNGLRNFQRSLGLRDEDVASIEERIIGQQKPTVAVEPKPVSPEQNPANQFELVVNRTQKTAQYYVEDLGNGITLEMVLIPEGSFMMGSPEDELERVKSESPQHLVNIKQFCIGKYPVTQAQWKAVVALPQVNKKLDVNPSKSKEDQRPVESVSWYDAVEFCSRLARHTKRQYRLPSEAEWEYACRAGTTTPFHFGETITTDFANYRGTDDEEYKSGSYGRGPKGIYREETTEVGGFGLANAFGLYDMHGNIQEWCLDDWHHNYEGAPTDGSAWFNNNLSEKQGDAVLRGGSWVSRPSSCRSAYRRNFVRDIQYISNGFRVVFTAQ</sequence>
<dbReference type="InterPro" id="IPR029030">
    <property type="entry name" value="Caspase-like_dom_sf"/>
</dbReference>
<protein>
    <submittedName>
        <fullName evidence="4">SUMF1/EgtB/PvdO family nonheme iron enzyme</fullName>
    </submittedName>
</protein>
<dbReference type="InterPro" id="IPR051043">
    <property type="entry name" value="Sulfatase_Mod_Factor_Kinase"/>
</dbReference>
<dbReference type="AlphaFoldDB" id="A0A8J6ZYL1"/>
<evidence type="ECO:0000259" key="3">
    <source>
        <dbReference type="Pfam" id="PF17882"/>
    </source>
</evidence>
<dbReference type="SUPFAM" id="SSF56436">
    <property type="entry name" value="C-type lectin-like"/>
    <property type="match status" value="1"/>
</dbReference>
<dbReference type="GO" id="GO:0004197">
    <property type="term" value="F:cysteine-type endopeptidase activity"/>
    <property type="evidence" value="ECO:0007669"/>
    <property type="project" value="InterPro"/>
</dbReference>
<evidence type="ECO:0000313" key="4">
    <source>
        <dbReference type="EMBL" id="MBE9025703.1"/>
    </source>
</evidence>
<dbReference type="InterPro" id="IPR011600">
    <property type="entry name" value="Pept_C14_caspase"/>
</dbReference>
<feature type="domain" description="Peptidase C14 caspase" evidence="1">
    <location>
        <begin position="206"/>
        <end position="423"/>
    </location>
</feature>
<dbReference type="PANTHER" id="PTHR23150">
    <property type="entry name" value="SULFATASE MODIFYING FACTOR 1, 2"/>
    <property type="match status" value="1"/>
</dbReference>
<dbReference type="Pfam" id="PF00656">
    <property type="entry name" value="Peptidase_C14"/>
    <property type="match status" value="1"/>
</dbReference>
<dbReference type="Pfam" id="PF17882">
    <property type="entry name" value="SBD"/>
    <property type="match status" value="1"/>
</dbReference>
<dbReference type="GO" id="GO:0120147">
    <property type="term" value="F:formylglycine-generating oxidase activity"/>
    <property type="evidence" value="ECO:0007669"/>
    <property type="project" value="TreeGrafter"/>
</dbReference>
<name>A0A8J6ZYL1_DESMC</name>
<dbReference type="PROSITE" id="PS00018">
    <property type="entry name" value="EF_HAND_1"/>
    <property type="match status" value="1"/>
</dbReference>
<dbReference type="InterPro" id="IPR005532">
    <property type="entry name" value="SUMF_dom"/>
</dbReference>
<reference evidence="4" key="1">
    <citation type="submission" date="2020-10" db="EMBL/GenBank/DDBJ databases">
        <authorList>
            <person name="Castelo-Branco R."/>
            <person name="Eusebio N."/>
            <person name="Adriana R."/>
            <person name="Vieira A."/>
            <person name="Brugerolle De Fraissinette N."/>
            <person name="Rezende De Castro R."/>
            <person name="Schneider M.P."/>
            <person name="Vasconcelos V."/>
            <person name="Leao P.N."/>
        </authorList>
    </citation>
    <scope>NUCLEOTIDE SEQUENCE</scope>
    <source>
        <strain evidence="4">LEGE 12446</strain>
    </source>
</reference>
<feature type="domain" description="OAA-family lectin sugar binding" evidence="3">
    <location>
        <begin position="73"/>
        <end position="175"/>
    </location>
</feature>
<accession>A0A8J6ZYL1</accession>
<dbReference type="InterPro" id="IPR016187">
    <property type="entry name" value="CTDL_fold"/>
</dbReference>
<dbReference type="Proteomes" id="UP000622533">
    <property type="component" value="Unassembled WGS sequence"/>
</dbReference>
<gene>
    <name evidence="4" type="ORF">IQ276_25770</name>
</gene>
<dbReference type="PANTHER" id="PTHR23150:SF19">
    <property type="entry name" value="FORMYLGLYCINE-GENERATING ENZYME"/>
    <property type="match status" value="1"/>
</dbReference>
<keyword evidence="5" id="KW-1185">Reference proteome</keyword>
<dbReference type="EMBL" id="JADEXS010000463">
    <property type="protein sequence ID" value="MBE9025703.1"/>
    <property type="molecule type" value="Genomic_DNA"/>
</dbReference>
<dbReference type="InterPro" id="IPR042095">
    <property type="entry name" value="SUMF_sf"/>
</dbReference>
<dbReference type="InterPro" id="IPR040964">
    <property type="entry name" value="SBD"/>
</dbReference>
<evidence type="ECO:0000259" key="1">
    <source>
        <dbReference type="Pfam" id="PF00656"/>
    </source>
</evidence>